<dbReference type="CDD" id="cd00183">
    <property type="entry name" value="TFIIS_I"/>
    <property type="match status" value="1"/>
</dbReference>
<dbReference type="eggNOG" id="ENOG502QR7F">
    <property type="taxonomic scope" value="Eukaryota"/>
</dbReference>
<dbReference type="PROSITE" id="PS51319">
    <property type="entry name" value="TFIIS_N"/>
    <property type="match status" value="1"/>
</dbReference>
<dbReference type="PANTHER" id="PTHR46554:SF2">
    <property type="entry name" value="TFIIS N-TERMINAL DOMAIN-CONTAINING PROTEIN"/>
    <property type="match status" value="1"/>
</dbReference>
<feature type="compositionally biased region" description="Basic and acidic residues" evidence="4">
    <location>
        <begin position="742"/>
        <end position="791"/>
    </location>
</feature>
<protein>
    <recommendedName>
        <fullName evidence="5">TFIIS N-terminal domain-containing protein</fullName>
    </recommendedName>
</protein>
<evidence type="ECO:0000259" key="5">
    <source>
        <dbReference type="PROSITE" id="PS51319"/>
    </source>
</evidence>
<name>D8REL1_SELML</name>
<accession>D8REL1</accession>
<evidence type="ECO:0000313" key="7">
    <source>
        <dbReference type="Proteomes" id="UP000001514"/>
    </source>
</evidence>
<organism evidence="7">
    <name type="scientific">Selaginella moellendorffii</name>
    <name type="common">Spikemoss</name>
    <dbReference type="NCBI Taxonomy" id="88036"/>
    <lineage>
        <taxon>Eukaryota</taxon>
        <taxon>Viridiplantae</taxon>
        <taxon>Streptophyta</taxon>
        <taxon>Embryophyta</taxon>
        <taxon>Tracheophyta</taxon>
        <taxon>Lycopodiopsida</taxon>
        <taxon>Selaginellales</taxon>
        <taxon>Selaginellaceae</taxon>
        <taxon>Selaginella</taxon>
    </lineage>
</organism>
<dbReference type="SUPFAM" id="SSF47676">
    <property type="entry name" value="Conserved domain common to transcription factors TFIIS, elongin A, CRSP70"/>
    <property type="match status" value="1"/>
</dbReference>
<dbReference type="GO" id="GO:0005634">
    <property type="term" value="C:nucleus"/>
    <property type="evidence" value="ECO:0007669"/>
    <property type="project" value="UniProtKB-SubCell"/>
</dbReference>
<dbReference type="KEGG" id="smo:SELMODRAFT_440817"/>
<feature type="compositionally biased region" description="Basic and acidic residues" evidence="4">
    <location>
        <begin position="602"/>
        <end position="616"/>
    </location>
</feature>
<feature type="region of interest" description="Disordered" evidence="4">
    <location>
        <begin position="569"/>
        <end position="625"/>
    </location>
</feature>
<feature type="compositionally biased region" description="Low complexity" evidence="4">
    <location>
        <begin position="444"/>
        <end position="463"/>
    </location>
</feature>
<gene>
    <name evidence="6" type="ORF">SELMODRAFT_440817</name>
</gene>
<feature type="compositionally biased region" description="Polar residues" evidence="4">
    <location>
        <begin position="864"/>
        <end position="882"/>
    </location>
</feature>
<feature type="compositionally biased region" description="Low complexity" evidence="4">
    <location>
        <begin position="732"/>
        <end position="741"/>
    </location>
</feature>
<dbReference type="InParanoid" id="D8REL1"/>
<comment type="subcellular location">
    <subcellularLocation>
        <location evidence="1 3">Nucleus</location>
    </subcellularLocation>
</comment>
<feature type="compositionally biased region" description="Acidic residues" evidence="4">
    <location>
        <begin position="57"/>
        <end position="68"/>
    </location>
</feature>
<dbReference type="Gene3D" id="1.20.930.10">
    <property type="entry name" value="Conserved domain common to transcription factors TFIIS, elongin A, CRSP70"/>
    <property type="match status" value="1"/>
</dbReference>
<dbReference type="AlphaFoldDB" id="D8REL1"/>
<sequence>MDKWKSFFQSSGSDIWTVIDRAITIAAVEQPGELRARRDKFTEKMFCPTAHLTGLCECDDGEGEEEENGGGAMSRSDGGDGEEDEDEDEEDDVAENKLVVSGGGALREDEEDLEEEEEVEVVDEEEDQEEEHDDQDDNADQEQSRNRRKSKADCSYMDVEALTDEMEEESRRIKEINRIKNQISHFADEEDYLCEALERLESMHISFEALKATEIGRPVNNLRKHPSLRVRSIVKRLVSGWKTLAEEWTKSAEHFAGGTNATGHFDNNYGLPSPPVDEGELLAAGTAPLEVNKLFDFIEDDMSAGSGDMNEKPRRGSSGDWVRGIYEDAHSPEETKPAAAVSRKTGESEADRKNKHQVSVSRKDSSKNSDSKRSGERESSRAKVPNSQQQNGFRGSQAGGAAAAAANGKHSSGSSSVAAKQQRPDDQRHRAATSNTSRSLKPGVASVSKPKSSSTSLPSSASKRSVDERIQSCKMSSSSKAGGSTDKLAAAKRKLHEGYKQAEHAKKQRTVQVMELTDLPKGKGGPKAAKASGSSKLHHAQHNNRYNSIHGRRLDQVFGGLGNGSAPSLWSVSGTQLERQQWRPAANSDDEDEGPTCSSSFRSEEEQATKRVRQDENGDENVDEEEEMIRVQAMVGMDTTLDYEDEEDEYDKVAVGREGAGDRLYTSDVKASFDSLSVLSGASFMARDDLASRKAAAADRLAEAREAKINGTTPDLHRTGDLYRRTSSSRPKSSGDGTRTSDSSDKRKNESRDDRPQKKVRFAVEEENQKTRRTPRDDGGHRQRAGIDRYRNVPHHVRHPEKYTHYTLDWGEEGNSNNVQAWQSTMAAINSTKNEGEGEQPFELPQHVPFVPRANKERAGSSKPGGSTKDSTTPSGSATSVSFAVRGLEDEGVAMEENAQSSSKNQKSRSYRSRITEE</sequence>
<dbReference type="PANTHER" id="PTHR46554">
    <property type="entry name" value="MEDIATOR OF RNA POLYMERASE II TRANSCRIPTION SUBUNIT 26A-RELATED"/>
    <property type="match status" value="1"/>
</dbReference>
<feature type="compositionally biased region" description="Acidic residues" evidence="4">
    <location>
        <begin position="79"/>
        <end position="93"/>
    </location>
</feature>
<proteinExistence type="predicted"/>
<feature type="domain" description="TFIIS N-terminal" evidence="5">
    <location>
        <begin position="174"/>
        <end position="248"/>
    </location>
</feature>
<feature type="compositionally biased region" description="Polar residues" evidence="4">
    <location>
        <begin position="569"/>
        <end position="579"/>
    </location>
</feature>
<dbReference type="Pfam" id="PF08711">
    <property type="entry name" value="Med26"/>
    <property type="match status" value="1"/>
</dbReference>
<keyword evidence="7" id="KW-1185">Reference proteome</keyword>
<evidence type="ECO:0000256" key="2">
    <source>
        <dbReference type="ARBA" id="ARBA00023242"/>
    </source>
</evidence>
<dbReference type="InterPro" id="IPR035441">
    <property type="entry name" value="TFIIS/LEDGF_dom_sf"/>
</dbReference>
<dbReference type="EMBL" id="GL377577">
    <property type="protein sequence ID" value="EFJ29678.1"/>
    <property type="molecule type" value="Genomic_DNA"/>
</dbReference>
<dbReference type="InterPro" id="IPR003617">
    <property type="entry name" value="TFIIS/CRSP70_N_sub"/>
</dbReference>
<feature type="compositionally biased region" description="Low complexity" evidence="4">
    <location>
        <begin position="526"/>
        <end position="535"/>
    </location>
</feature>
<feature type="region of interest" description="Disordered" evidence="4">
    <location>
        <begin position="704"/>
        <end position="792"/>
    </location>
</feature>
<dbReference type="SMART" id="SM00509">
    <property type="entry name" value="TFS2N"/>
    <property type="match status" value="1"/>
</dbReference>
<dbReference type="Proteomes" id="UP000001514">
    <property type="component" value="Unassembled WGS sequence"/>
</dbReference>
<feature type="compositionally biased region" description="Acidic residues" evidence="4">
    <location>
        <begin position="108"/>
        <end position="140"/>
    </location>
</feature>
<feature type="compositionally biased region" description="Low complexity" evidence="4">
    <location>
        <begin position="392"/>
        <end position="419"/>
    </location>
</feature>
<keyword evidence="2 3" id="KW-0539">Nucleus</keyword>
<feature type="compositionally biased region" description="Polar residues" evidence="4">
    <location>
        <begin position="473"/>
        <end position="482"/>
    </location>
</feature>
<dbReference type="Gramene" id="EFJ29678">
    <property type="protein sequence ID" value="EFJ29678"/>
    <property type="gene ID" value="SELMODRAFT_440817"/>
</dbReference>
<feature type="compositionally biased region" description="Basic and acidic residues" evidence="4">
    <location>
        <begin position="361"/>
        <end position="381"/>
    </location>
</feature>
<evidence type="ECO:0000256" key="3">
    <source>
        <dbReference type="PROSITE-ProRule" id="PRU00649"/>
    </source>
</evidence>
<evidence type="ECO:0000256" key="1">
    <source>
        <dbReference type="ARBA" id="ARBA00004123"/>
    </source>
</evidence>
<feature type="compositionally biased region" description="Basic and acidic residues" evidence="4">
    <location>
        <begin position="715"/>
        <end position="724"/>
    </location>
</feature>
<dbReference type="HOGENOM" id="CLU_317482_0_0_1"/>
<dbReference type="InterPro" id="IPR017923">
    <property type="entry name" value="TFIIS_N"/>
</dbReference>
<feature type="region of interest" description="Disordered" evidence="4">
    <location>
        <begin position="328"/>
        <end position="543"/>
    </location>
</feature>
<feature type="region of interest" description="Disordered" evidence="4">
    <location>
        <begin position="303"/>
        <end position="322"/>
    </location>
</feature>
<reference evidence="6 7" key="1">
    <citation type="journal article" date="2011" name="Science">
        <title>The Selaginella genome identifies genetic changes associated with the evolution of vascular plants.</title>
        <authorList>
            <person name="Banks J.A."/>
            <person name="Nishiyama T."/>
            <person name="Hasebe M."/>
            <person name="Bowman J.L."/>
            <person name="Gribskov M."/>
            <person name="dePamphilis C."/>
            <person name="Albert V.A."/>
            <person name="Aono N."/>
            <person name="Aoyama T."/>
            <person name="Ambrose B.A."/>
            <person name="Ashton N.W."/>
            <person name="Axtell M.J."/>
            <person name="Barker E."/>
            <person name="Barker M.S."/>
            <person name="Bennetzen J.L."/>
            <person name="Bonawitz N.D."/>
            <person name="Chapple C."/>
            <person name="Cheng C."/>
            <person name="Correa L.G."/>
            <person name="Dacre M."/>
            <person name="DeBarry J."/>
            <person name="Dreyer I."/>
            <person name="Elias M."/>
            <person name="Engstrom E.M."/>
            <person name="Estelle M."/>
            <person name="Feng L."/>
            <person name="Finet C."/>
            <person name="Floyd S.K."/>
            <person name="Frommer W.B."/>
            <person name="Fujita T."/>
            <person name="Gramzow L."/>
            <person name="Gutensohn M."/>
            <person name="Harholt J."/>
            <person name="Hattori M."/>
            <person name="Heyl A."/>
            <person name="Hirai T."/>
            <person name="Hiwatashi Y."/>
            <person name="Ishikawa M."/>
            <person name="Iwata M."/>
            <person name="Karol K.G."/>
            <person name="Koehler B."/>
            <person name="Kolukisaoglu U."/>
            <person name="Kubo M."/>
            <person name="Kurata T."/>
            <person name="Lalonde S."/>
            <person name="Li K."/>
            <person name="Li Y."/>
            <person name="Litt A."/>
            <person name="Lyons E."/>
            <person name="Manning G."/>
            <person name="Maruyama T."/>
            <person name="Michael T.P."/>
            <person name="Mikami K."/>
            <person name="Miyazaki S."/>
            <person name="Morinaga S."/>
            <person name="Murata T."/>
            <person name="Mueller-Roeber B."/>
            <person name="Nelson D.R."/>
            <person name="Obara M."/>
            <person name="Oguri Y."/>
            <person name="Olmstead R.G."/>
            <person name="Onodera N."/>
            <person name="Petersen B.L."/>
            <person name="Pils B."/>
            <person name="Prigge M."/>
            <person name="Rensing S.A."/>
            <person name="Riano-Pachon D.M."/>
            <person name="Roberts A.W."/>
            <person name="Sato Y."/>
            <person name="Scheller H.V."/>
            <person name="Schulz B."/>
            <person name="Schulz C."/>
            <person name="Shakirov E.V."/>
            <person name="Shibagaki N."/>
            <person name="Shinohara N."/>
            <person name="Shippen D.E."/>
            <person name="Soerensen I."/>
            <person name="Sotooka R."/>
            <person name="Sugimoto N."/>
            <person name="Sugita M."/>
            <person name="Sumikawa N."/>
            <person name="Tanurdzic M."/>
            <person name="Theissen G."/>
            <person name="Ulvskov P."/>
            <person name="Wakazuki S."/>
            <person name="Weng J.K."/>
            <person name="Willats W.W."/>
            <person name="Wipf D."/>
            <person name="Wolf P.G."/>
            <person name="Yang L."/>
            <person name="Zimmer A.D."/>
            <person name="Zhu Q."/>
            <person name="Mitros T."/>
            <person name="Hellsten U."/>
            <person name="Loque D."/>
            <person name="Otillar R."/>
            <person name="Salamov A."/>
            <person name="Schmutz J."/>
            <person name="Shapiro H."/>
            <person name="Lindquist E."/>
            <person name="Lucas S."/>
            <person name="Rokhsar D."/>
            <person name="Grigoriev I.V."/>
        </authorList>
    </citation>
    <scope>NUCLEOTIDE SEQUENCE [LARGE SCALE GENOMIC DNA]</scope>
</reference>
<feature type="region of interest" description="Disordered" evidence="4">
    <location>
        <begin position="53"/>
        <end position="153"/>
    </location>
</feature>
<feature type="region of interest" description="Disordered" evidence="4">
    <location>
        <begin position="831"/>
        <end position="918"/>
    </location>
</feature>
<feature type="compositionally biased region" description="Basic and acidic residues" evidence="4">
    <location>
        <begin position="496"/>
        <end position="505"/>
    </location>
</feature>
<evidence type="ECO:0000313" key="6">
    <source>
        <dbReference type="EMBL" id="EFJ29678.1"/>
    </source>
</evidence>
<evidence type="ECO:0000256" key="4">
    <source>
        <dbReference type="SAM" id="MobiDB-lite"/>
    </source>
</evidence>